<dbReference type="OrthoDB" id="9761577at2"/>
<dbReference type="InterPro" id="IPR012767">
    <property type="entry name" value="Trehalose_TreY"/>
</dbReference>
<evidence type="ECO:0000313" key="3">
    <source>
        <dbReference type="Proteomes" id="UP000317550"/>
    </source>
</evidence>
<dbReference type="KEGG" id="cari:FNU76_01205"/>
<dbReference type="Gene3D" id="3.20.20.80">
    <property type="entry name" value="Glycosidases"/>
    <property type="match status" value="3"/>
</dbReference>
<gene>
    <name evidence="2" type="primary">treY</name>
    <name evidence="2" type="ORF">FNU76_01205</name>
</gene>
<evidence type="ECO:0000313" key="2">
    <source>
        <dbReference type="EMBL" id="QDQ25078.1"/>
    </source>
</evidence>
<name>A0A516SAK2_9NEIS</name>
<protein>
    <submittedName>
        <fullName evidence="2">Malto-oligosyltrehalose synthase</fullName>
    </submittedName>
</protein>
<dbReference type="AlphaFoldDB" id="A0A516SAK2"/>
<dbReference type="GO" id="GO:0030980">
    <property type="term" value="P:alpha-glucan catabolic process"/>
    <property type="evidence" value="ECO:0007669"/>
    <property type="project" value="TreeGrafter"/>
</dbReference>
<feature type="domain" description="Glycosyl hydrolase family 13 catalytic" evidence="1">
    <location>
        <begin position="7"/>
        <end position="497"/>
    </location>
</feature>
<proteinExistence type="predicted"/>
<dbReference type="InterPro" id="IPR006047">
    <property type="entry name" value="GH13_cat_dom"/>
</dbReference>
<dbReference type="CDD" id="cd11336">
    <property type="entry name" value="AmyAc_MTSase"/>
    <property type="match status" value="1"/>
</dbReference>
<dbReference type="SMART" id="SM00642">
    <property type="entry name" value="Aamy"/>
    <property type="match status" value="1"/>
</dbReference>
<dbReference type="GO" id="GO:0005992">
    <property type="term" value="P:trehalose biosynthetic process"/>
    <property type="evidence" value="ECO:0007669"/>
    <property type="project" value="TreeGrafter"/>
</dbReference>
<dbReference type="Proteomes" id="UP000317550">
    <property type="component" value="Chromosome"/>
</dbReference>
<dbReference type="EMBL" id="CP041730">
    <property type="protein sequence ID" value="QDQ25078.1"/>
    <property type="molecule type" value="Genomic_DNA"/>
</dbReference>
<dbReference type="PANTHER" id="PTHR10357:SF216">
    <property type="entry name" value="MALTOOLIGOSYL TREHALOSE SYNTHASE-RELATED"/>
    <property type="match status" value="1"/>
</dbReference>
<evidence type="ECO:0000259" key="1">
    <source>
        <dbReference type="SMART" id="SM00642"/>
    </source>
</evidence>
<dbReference type="NCBIfam" id="TIGR02401">
    <property type="entry name" value="trehalose_TreY"/>
    <property type="match status" value="1"/>
</dbReference>
<dbReference type="InterPro" id="IPR017853">
    <property type="entry name" value="GH"/>
</dbReference>
<sequence length="943" mass="104729">MAAPLATLRLQLHRDFNFASVCGLIDYYADLGISHLYLSPITTAMPASPDGYDVVDTSRVNPELGGETGLRRLVRCLRQREMGLVIDIVPNYMYVGGAENQWWYEVLEFGRTSDRAAFFDIDWDSPLTGQGKVLAPFLNASYGETLANGELRLVYERPAGRLQIAYSGHRYPLNAASLIRLFDAIGTEVGRSLAQAFAAAMANVDCAAVRAQACEIAYGRCRDHFEGEGGRTTLEGLLAQHDPSSATGRGRLHQLLEEQHYRLASWRLANDEINWRRCFGAFHLAALSVERDDVFECSHALYFRLYAEGLIDGLRIEFIDGLTDPAGYCRKLRRRLSELTILRPAGAPNGRPWLVAEKILTDGERLREDWQLDGTTGYDFMNEVAGVLHDPKGVPALRNGWHQWLGGLAQKDFAGQAWLARRKVLTENFAADLDAATRALHALACLDHRSRDISFHALRRVLIELVVYFPQYRIYADRRGHSPLDAAVFAQALAAARSTLRQVDHAALDQVAGWMVGAGPALAAGRMLALRRFQLLTSPVSAAAFEDRASYHLGLLLSRNEVGSDPGRFAYSVADFHAGNAKRRQHTPLGMLTLATHDHKCGADVRARLAVLSEMAEEWVAQIDRWLGAHAPFRSCLAEGEAPTIADEVMFYQTLLGAWPADLEREGDPALIEFAGRIGAWQQKAEHEGKLQGMGYVPDRAYDEAVTKFRHAVLASGSRFLGEIIAMVRRIAPAAAVNGLTQTVLHYTAPGVPDLYQGTEFWDWSLVGPDSRRPIDYPPRIAALARVQGKQDAAYWTELRRNWRDGRLKQAVIHRLLQLRRNRPALLLQGNYQPLLLRGIHAERVLAFLRQAGDECLLVILPRLPLPLMPQATEPAIAPSAWADTAVQIPAGILPLNCTDVVSGLALRLEKEWLNVADLLERLPLAVLYGCDYRMSSEQHCAA</sequence>
<dbReference type="SUPFAM" id="SSF51445">
    <property type="entry name" value="(Trans)glycosidases"/>
    <property type="match status" value="1"/>
</dbReference>
<organism evidence="2 3">
    <name type="scientific">Chitinimonas arctica</name>
    <dbReference type="NCBI Taxonomy" id="2594795"/>
    <lineage>
        <taxon>Bacteria</taxon>
        <taxon>Pseudomonadati</taxon>
        <taxon>Pseudomonadota</taxon>
        <taxon>Betaproteobacteria</taxon>
        <taxon>Neisseriales</taxon>
        <taxon>Chitinibacteraceae</taxon>
        <taxon>Chitinimonas</taxon>
    </lineage>
</organism>
<dbReference type="GO" id="GO:0047470">
    <property type="term" value="F:(1,4)-alpha-D-glucan 1-alpha-D-glucosylmutase activity"/>
    <property type="evidence" value="ECO:0007669"/>
    <property type="project" value="TreeGrafter"/>
</dbReference>
<keyword evidence="3" id="KW-1185">Reference proteome</keyword>
<accession>A0A516SAK2</accession>
<dbReference type="Pfam" id="PF00128">
    <property type="entry name" value="Alpha-amylase"/>
    <property type="match status" value="1"/>
</dbReference>
<dbReference type="PANTHER" id="PTHR10357">
    <property type="entry name" value="ALPHA-AMYLASE FAMILY MEMBER"/>
    <property type="match status" value="1"/>
</dbReference>
<reference evidence="3" key="1">
    <citation type="submission" date="2019-07" db="EMBL/GenBank/DDBJ databases">
        <title>Chitinimonas sp. nov., isolated from Ny-Alesund, arctica soil.</title>
        <authorList>
            <person name="Xu Q."/>
            <person name="Peng F."/>
        </authorList>
    </citation>
    <scope>NUCLEOTIDE SEQUENCE [LARGE SCALE GENOMIC DNA]</scope>
    <source>
        <strain evidence="3">R3-44</strain>
    </source>
</reference>